<dbReference type="Proteomes" id="UP000236724">
    <property type="component" value="Unassembled WGS sequence"/>
</dbReference>
<proteinExistence type="predicted"/>
<reference evidence="1 2" key="1">
    <citation type="submission" date="2016-10" db="EMBL/GenBank/DDBJ databases">
        <authorList>
            <person name="de Groot N.N."/>
        </authorList>
    </citation>
    <scope>NUCLEOTIDE SEQUENCE [LARGE SCALE GENOMIC DNA]</scope>
    <source>
        <strain evidence="1">MBHS1</strain>
    </source>
</reference>
<evidence type="ECO:0008006" key="3">
    <source>
        <dbReference type="Google" id="ProtNLM"/>
    </source>
</evidence>
<protein>
    <recommendedName>
        <fullName evidence="3">DUF721 domain-containing protein</fullName>
    </recommendedName>
</protein>
<dbReference type="AlphaFoldDB" id="A0A1H6F7C1"/>
<gene>
    <name evidence="1" type="ORF">MBHS_01885</name>
</gene>
<dbReference type="Pfam" id="PF05258">
    <property type="entry name" value="DciA"/>
    <property type="match status" value="1"/>
</dbReference>
<sequence length="147" mass="17171">MFMQNISNLFQHQSRLQALLNQSRYLRKLDIYLQQCLPAPLNAHVWLANVRQGTLYLHADAPVWGSRLRMFGPQLLQCWQRDQRLPQVSTLRIKVRQPPQNLNKDIPFTPHILSESAAEILHTQAEYTEYLPLREALLRLSGKEGEM</sequence>
<accession>A0A1H6F7C1</accession>
<dbReference type="OrthoDB" id="5794521at2"/>
<evidence type="ECO:0000313" key="2">
    <source>
        <dbReference type="Proteomes" id="UP000236724"/>
    </source>
</evidence>
<evidence type="ECO:0000313" key="1">
    <source>
        <dbReference type="EMBL" id="SEH06030.1"/>
    </source>
</evidence>
<dbReference type="EMBL" id="FMSV02000423">
    <property type="protein sequence ID" value="SEH06030.1"/>
    <property type="molecule type" value="Genomic_DNA"/>
</dbReference>
<name>A0A1H6F7C1_9GAMM</name>
<keyword evidence="2" id="KW-1185">Reference proteome</keyword>
<organism evidence="1 2">
    <name type="scientific">Candidatus Venteria ishoeyi</name>
    <dbReference type="NCBI Taxonomy" id="1899563"/>
    <lineage>
        <taxon>Bacteria</taxon>
        <taxon>Pseudomonadati</taxon>
        <taxon>Pseudomonadota</taxon>
        <taxon>Gammaproteobacteria</taxon>
        <taxon>Thiotrichales</taxon>
        <taxon>Thiotrichaceae</taxon>
        <taxon>Venteria</taxon>
    </lineage>
</organism>
<dbReference type="InterPro" id="IPR007922">
    <property type="entry name" value="DciA-like"/>
</dbReference>